<dbReference type="GO" id="GO:0008236">
    <property type="term" value="F:serine-type peptidase activity"/>
    <property type="evidence" value="ECO:0007669"/>
    <property type="project" value="InterPro"/>
</dbReference>
<protein>
    <recommendedName>
        <fullName evidence="6">Tail specific protease domain-containing protein</fullName>
    </recommendedName>
</protein>
<evidence type="ECO:0000259" key="2">
    <source>
        <dbReference type="Pfam" id="PF03572"/>
    </source>
</evidence>
<gene>
    <name evidence="4" type="ORF">AOQ84DRAFT_424190</name>
</gene>
<keyword evidence="1" id="KW-1133">Transmembrane helix</keyword>
<reference evidence="4 5" key="1">
    <citation type="journal article" date="2016" name="Nat. Commun.">
        <title>Ectomycorrhizal ecology is imprinted in the genome of the dominant symbiotic fungus Cenococcum geophilum.</title>
        <authorList>
            <consortium name="DOE Joint Genome Institute"/>
            <person name="Peter M."/>
            <person name="Kohler A."/>
            <person name="Ohm R.A."/>
            <person name="Kuo A."/>
            <person name="Krutzmann J."/>
            <person name="Morin E."/>
            <person name="Arend M."/>
            <person name="Barry K.W."/>
            <person name="Binder M."/>
            <person name="Choi C."/>
            <person name="Clum A."/>
            <person name="Copeland A."/>
            <person name="Grisel N."/>
            <person name="Haridas S."/>
            <person name="Kipfer T."/>
            <person name="LaButti K."/>
            <person name="Lindquist E."/>
            <person name="Lipzen A."/>
            <person name="Maire R."/>
            <person name="Meier B."/>
            <person name="Mihaltcheva S."/>
            <person name="Molinier V."/>
            <person name="Murat C."/>
            <person name="Poggeler S."/>
            <person name="Quandt C.A."/>
            <person name="Sperisen C."/>
            <person name="Tritt A."/>
            <person name="Tisserant E."/>
            <person name="Crous P.W."/>
            <person name="Henrissat B."/>
            <person name="Nehls U."/>
            <person name="Egli S."/>
            <person name="Spatafora J.W."/>
            <person name="Grigoriev I.V."/>
            <person name="Martin F.M."/>
        </authorList>
    </citation>
    <scope>NUCLEOTIDE SEQUENCE [LARGE SCALE GENOMIC DNA]</scope>
    <source>
        <strain evidence="4 5">CBS 207.34</strain>
    </source>
</reference>
<feature type="transmembrane region" description="Helical" evidence="1">
    <location>
        <begin position="694"/>
        <end position="715"/>
    </location>
</feature>
<dbReference type="Gene3D" id="3.90.226.10">
    <property type="entry name" value="2-enoyl-CoA Hydratase, Chain A, domain 1"/>
    <property type="match status" value="1"/>
</dbReference>
<evidence type="ECO:0000313" key="4">
    <source>
        <dbReference type="EMBL" id="OCL02172.1"/>
    </source>
</evidence>
<feature type="domain" description="CPAF-like PDZ" evidence="3">
    <location>
        <begin position="145"/>
        <end position="266"/>
    </location>
</feature>
<evidence type="ECO:0000256" key="1">
    <source>
        <dbReference type="SAM" id="Phobius"/>
    </source>
</evidence>
<dbReference type="Pfam" id="PF03572">
    <property type="entry name" value="Peptidase_S41"/>
    <property type="match status" value="1"/>
</dbReference>
<evidence type="ECO:0000259" key="3">
    <source>
        <dbReference type="Pfam" id="PF23658"/>
    </source>
</evidence>
<dbReference type="EMBL" id="KV750991">
    <property type="protein sequence ID" value="OCL02172.1"/>
    <property type="molecule type" value="Genomic_DNA"/>
</dbReference>
<dbReference type="Proteomes" id="UP000250140">
    <property type="component" value="Unassembled WGS sequence"/>
</dbReference>
<feature type="domain" description="Tail specific protease" evidence="2">
    <location>
        <begin position="351"/>
        <end position="424"/>
    </location>
</feature>
<dbReference type="PANTHER" id="PTHR37049">
    <property type="entry name" value="PEPTIDASE S41 FAMILY PROTEIN"/>
    <property type="match status" value="1"/>
</dbReference>
<evidence type="ECO:0000313" key="5">
    <source>
        <dbReference type="Proteomes" id="UP000250140"/>
    </source>
</evidence>
<organism evidence="4 5">
    <name type="scientific">Glonium stellatum</name>
    <dbReference type="NCBI Taxonomy" id="574774"/>
    <lineage>
        <taxon>Eukaryota</taxon>
        <taxon>Fungi</taxon>
        <taxon>Dikarya</taxon>
        <taxon>Ascomycota</taxon>
        <taxon>Pezizomycotina</taxon>
        <taxon>Dothideomycetes</taxon>
        <taxon>Pleosporomycetidae</taxon>
        <taxon>Gloniales</taxon>
        <taxon>Gloniaceae</taxon>
        <taxon>Glonium</taxon>
    </lineage>
</organism>
<sequence>MHNQWFSKITLIVTIPVQINHWLFIRINDPPVAPSYVRLPPALAYECARSVPFVPKHALQLLSYAKQYWQFQTTLAYLKNPPPSYQQPRIDVMGVLDEISTKVTAGGYSNQYDFDYDIFQLVAGTHEEHFNLNIGVLDFFQWFLNDTVVSASSDGKELPKVYAYSDIIRAANDSGATWTPSAINSLEGMNTSDYLAMFASKFAQIGDIEPHADFNVIMANTPFSFGNNGAASYFQQGAVYRGESLKGTFENGTAFEWPYYASCGSDLEQNNIISGEAIYEAFVLAPTSTPSAAASTSSAATSAAAATSTSASATSLPYVPYPNYPKDPVVVQERLGFGGTVSGYLLEDISVGVLSLPNFEAEDGTHPSSSTFSAAVATFIRKAKEAGMKKIVIDVQGNGGGLVLQGYDTFAQFFPGTDPYLGFRIRAHPAANVIGSILTGITINRDNKFPADAQETITENYGDVESFNAAFDLTPDNKPYTSWEEYYGPRTIYGDTFSNTARFNLSSINQDFDAFGEFVAGFGNNTLNYTQPWAAEDIIFLSDGQCGSTCSVFAELMKTDGGVRSVAVGGLPEYGPMQTVSGTRGSSGLASLNVTTTDLENLPETLDNSYYNIRQGRFNALDEIRKSLPDDPLQMMYQAADCRLFYTQPMIRDLSVLWREAAKLLDGDWSMCVPGSLNQTAATRPNIKSVSHTGAASVVSASTFPLVVLFVGALFL</sequence>
<dbReference type="InterPro" id="IPR005151">
    <property type="entry name" value="Tail-specific_protease"/>
</dbReference>
<dbReference type="InterPro" id="IPR052766">
    <property type="entry name" value="S41A_metabolite_peptidase"/>
</dbReference>
<proteinExistence type="predicted"/>
<dbReference type="OrthoDB" id="27214at2759"/>
<evidence type="ECO:0008006" key="6">
    <source>
        <dbReference type="Google" id="ProtNLM"/>
    </source>
</evidence>
<dbReference type="PANTHER" id="PTHR37049:SF4">
    <property type="entry name" value="RHODANESE DOMAIN-CONTAINING PROTEIN"/>
    <property type="match status" value="1"/>
</dbReference>
<keyword evidence="1" id="KW-0472">Membrane</keyword>
<dbReference type="InterPro" id="IPR056186">
    <property type="entry name" value="PDZ_CPAF-rel"/>
</dbReference>
<dbReference type="AlphaFoldDB" id="A0A8E2ENV4"/>
<dbReference type="SUPFAM" id="SSF52096">
    <property type="entry name" value="ClpP/crotonase"/>
    <property type="match status" value="1"/>
</dbReference>
<dbReference type="InterPro" id="IPR029045">
    <property type="entry name" value="ClpP/crotonase-like_dom_sf"/>
</dbReference>
<keyword evidence="1" id="KW-0812">Transmembrane</keyword>
<accession>A0A8E2ENV4</accession>
<name>A0A8E2ENV4_9PEZI</name>
<dbReference type="Pfam" id="PF23658">
    <property type="entry name" value="PDZ_CPAF_rel"/>
    <property type="match status" value="1"/>
</dbReference>
<dbReference type="GO" id="GO:0006508">
    <property type="term" value="P:proteolysis"/>
    <property type="evidence" value="ECO:0007669"/>
    <property type="project" value="InterPro"/>
</dbReference>
<keyword evidence="5" id="KW-1185">Reference proteome</keyword>